<evidence type="ECO:0000259" key="2">
    <source>
        <dbReference type="Pfam" id="PF00156"/>
    </source>
</evidence>
<reference evidence="3 4" key="1">
    <citation type="submission" date="2023-10" db="EMBL/GenBank/DDBJ databases">
        <title>Screening of Alkalihalobacillus lindianensis BZ-TG-R113 and Its Alleviation of Salt Stress on Rapeseed Growth.</title>
        <authorList>
            <person name="Zhao B."/>
            <person name="Guo T."/>
        </authorList>
    </citation>
    <scope>NUCLEOTIDE SEQUENCE [LARGE SCALE GENOMIC DNA]</scope>
    <source>
        <strain evidence="3 4">BZ-TG-R113</strain>
    </source>
</reference>
<dbReference type="CDD" id="cd06223">
    <property type="entry name" value="PRTases_typeI"/>
    <property type="match status" value="1"/>
</dbReference>
<dbReference type="PANTHER" id="PTHR47505:SF1">
    <property type="entry name" value="DNA UTILIZATION PROTEIN YHGH"/>
    <property type="match status" value="1"/>
</dbReference>
<name>A0ABU3X8T4_9BACI</name>
<keyword evidence="4" id="KW-1185">Reference proteome</keyword>
<dbReference type="SUPFAM" id="SSF53271">
    <property type="entry name" value="PRTase-like"/>
    <property type="match status" value="1"/>
</dbReference>
<dbReference type="InterPro" id="IPR000836">
    <property type="entry name" value="PRTase_dom"/>
</dbReference>
<dbReference type="InterPro" id="IPR051910">
    <property type="entry name" value="ComF/GntX_DNA_util-trans"/>
</dbReference>
<dbReference type="EMBL" id="JAWJBA010000002">
    <property type="protein sequence ID" value="MDV2684297.1"/>
    <property type="molecule type" value="Genomic_DNA"/>
</dbReference>
<dbReference type="Proteomes" id="UP001287282">
    <property type="component" value="Unassembled WGS sequence"/>
</dbReference>
<dbReference type="RefSeq" id="WP_317121535.1">
    <property type="nucleotide sequence ID" value="NZ_JAWJBA010000002.1"/>
</dbReference>
<sequence length="237" mass="27504">MRCLLCHEQMMVKPTWRRIFLQEEGELVCERCESGFELLSGEQQCMSCARVLEQKWRSQRDSELCLDCERWQQHPTASQLLKRNLSVYAYNERMKDCLSLYKFQGDAEIGRYFSMKMKQAYHSHFQAYSPVLMPLSEERLKARGFNQVKLMTSEWLAPVVALGRTTGEQQSKKNRSARIQQVTHSPFFVEIGQNSIRALQKIVLIDDVYTTGTTVRQAAQTLIEHGATHVESLTLCR</sequence>
<comment type="similarity">
    <text evidence="1">Belongs to the ComF/GntX family.</text>
</comment>
<dbReference type="Pfam" id="PF00156">
    <property type="entry name" value="Pribosyltran"/>
    <property type="match status" value="1"/>
</dbReference>
<protein>
    <submittedName>
        <fullName evidence="3">ComF family protein</fullName>
    </submittedName>
</protein>
<dbReference type="InterPro" id="IPR029057">
    <property type="entry name" value="PRTase-like"/>
</dbReference>
<dbReference type="Gene3D" id="3.40.50.2020">
    <property type="match status" value="1"/>
</dbReference>
<feature type="domain" description="Phosphoribosyltransferase" evidence="2">
    <location>
        <begin position="186"/>
        <end position="236"/>
    </location>
</feature>
<evidence type="ECO:0000313" key="4">
    <source>
        <dbReference type="Proteomes" id="UP001287282"/>
    </source>
</evidence>
<gene>
    <name evidence="3" type="ORF">RYX56_07940</name>
</gene>
<accession>A0ABU3X8T4</accession>
<comment type="caution">
    <text evidence="3">The sequence shown here is derived from an EMBL/GenBank/DDBJ whole genome shotgun (WGS) entry which is preliminary data.</text>
</comment>
<dbReference type="PANTHER" id="PTHR47505">
    <property type="entry name" value="DNA UTILIZATION PROTEIN YHGH"/>
    <property type="match status" value="1"/>
</dbReference>
<evidence type="ECO:0000313" key="3">
    <source>
        <dbReference type="EMBL" id="MDV2684297.1"/>
    </source>
</evidence>
<organism evidence="3 4">
    <name type="scientific">Alkalihalophilus lindianensis</name>
    <dbReference type="NCBI Taxonomy" id="1630542"/>
    <lineage>
        <taxon>Bacteria</taxon>
        <taxon>Bacillati</taxon>
        <taxon>Bacillota</taxon>
        <taxon>Bacilli</taxon>
        <taxon>Bacillales</taxon>
        <taxon>Bacillaceae</taxon>
        <taxon>Alkalihalophilus</taxon>
    </lineage>
</organism>
<evidence type="ECO:0000256" key="1">
    <source>
        <dbReference type="ARBA" id="ARBA00008007"/>
    </source>
</evidence>
<proteinExistence type="inferred from homology"/>